<accession>A0A8X7SBI7</accession>
<dbReference type="AlphaFoldDB" id="A0A8X7SBI7"/>
<gene>
    <name evidence="2" type="ORF">Bca52824_031031</name>
</gene>
<sequence>MESSATVSPGSLLPHEPPDPDLPTLHNLKPSPSSSNAFPRLELAVVDSITFASSLPCSILSILHVWPPSPSRSLKRGSKQSLEDPCHQSPQTYFLSQLVVNLASDVGIHSASIFELFVCESGVRCRWESTPARLSYQKLVRSCSRCTTLTSSLIVESTSLPCLCSMNGENFSDFFPSFSFSLLTGLLPCGAVCTGPEGAIEITPVFLVGEDCLSTSLVTIPRLSDFVVEVLSTHSNLVLNSLSISYEDLSCLFLLAFVVYELFLRGCLISPWLCSP</sequence>
<name>A0A8X7SBI7_BRACI</name>
<dbReference type="Proteomes" id="UP000886595">
    <property type="component" value="Unassembled WGS sequence"/>
</dbReference>
<dbReference type="OrthoDB" id="1111433at2759"/>
<keyword evidence="3" id="KW-1185">Reference proteome</keyword>
<comment type="caution">
    <text evidence="2">The sequence shown here is derived from an EMBL/GenBank/DDBJ whole genome shotgun (WGS) entry which is preliminary data.</text>
</comment>
<evidence type="ECO:0000313" key="3">
    <source>
        <dbReference type="Proteomes" id="UP000886595"/>
    </source>
</evidence>
<protein>
    <submittedName>
        <fullName evidence="2">Uncharacterized protein</fullName>
    </submittedName>
</protein>
<reference evidence="2 3" key="1">
    <citation type="submission" date="2020-02" db="EMBL/GenBank/DDBJ databases">
        <authorList>
            <person name="Ma Q."/>
            <person name="Huang Y."/>
            <person name="Song X."/>
            <person name="Pei D."/>
        </authorList>
    </citation>
    <scope>NUCLEOTIDE SEQUENCE [LARGE SCALE GENOMIC DNA]</scope>
    <source>
        <strain evidence="2">Sxm20200214</strain>
        <tissue evidence="2">Leaf</tissue>
    </source>
</reference>
<feature type="region of interest" description="Disordered" evidence="1">
    <location>
        <begin position="1"/>
        <end position="29"/>
    </location>
</feature>
<proteinExistence type="predicted"/>
<evidence type="ECO:0000256" key="1">
    <source>
        <dbReference type="SAM" id="MobiDB-lite"/>
    </source>
</evidence>
<evidence type="ECO:0000313" key="2">
    <source>
        <dbReference type="EMBL" id="KAG2302380.1"/>
    </source>
</evidence>
<organism evidence="2 3">
    <name type="scientific">Brassica carinata</name>
    <name type="common">Ethiopian mustard</name>
    <name type="synonym">Abyssinian cabbage</name>
    <dbReference type="NCBI Taxonomy" id="52824"/>
    <lineage>
        <taxon>Eukaryota</taxon>
        <taxon>Viridiplantae</taxon>
        <taxon>Streptophyta</taxon>
        <taxon>Embryophyta</taxon>
        <taxon>Tracheophyta</taxon>
        <taxon>Spermatophyta</taxon>
        <taxon>Magnoliopsida</taxon>
        <taxon>eudicotyledons</taxon>
        <taxon>Gunneridae</taxon>
        <taxon>Pentapetalae</taxon>
        <taxon>rosids</taxon>
        <taxon>malvids</taxon>
        <taxon>Brassicales</taxon>
        <taxon>Brassicaceae</taxon>
        <taxon>Brassiceae</taxon>
        <taxon>Brassica</taxon>
    </lineage>
</organism>
<dbReference type="EMBL" id="JAAMPC010000007">
    <property type="protein sequence ID" value="KAG2302380.1"/>
    <property type="molecule type" value="Genomic_DNA"/>
</dbReference>